<dbReference type="Pfam" id="PF00384">
    <property type="entry name" value="Molybdopterin"/>
    <property type="match status" value="1"/>
</dbReference>
<evidence type="ECO:0000256" key="1">
    <source>
        <dbReference type="ARBA" id="ARBA00010312"/>
    </source>
</evidence>
<evidence type="ECO:0000256" key="3">
    <source>
        <dbReference type="ARBA" id="ARBA00023004"/>
    </source>
</evidence>
<dbReference type="PANTHER" id="PTHR43742">
    <property type="entry name" value="TRIMETHYLAMINE-N-OXIDE REDUCTASE"/>
    <property type="match status" value="1"/>
</dbReference>
<keyword evidence="3" id="KW-0408">Iron</keyword>
<dbReference type="Pfam" id="PF01568">
    <property type="entry name" value="Molydop_binding"/>
    <property type="match status" value="1"/>
</dbReference>
<dbReference type="SUPFAM" id="SSF53706">
    <property type="entry name" value="Formate dehydrogenase/DMSO reductase, domains 1-3"/>
    <property type="match status" value="1"/>
</dbReference>
<evidence type="ECO:0000259" key="5">
    <source>
        <dbReference type="PROSITE" id="PS51669"/>
    </source>
</evidence>
<dbReference type="OrthoDB" id="9803192at2"/>
<proteinExistence type="inferred from homology"/>
<dbReference type="AlphaFoldDB" id="A0A1H2Q0U8"/>
<keyword evidence="7" id="KW-1185">Reference proteome</keyword>
<dbReference type="Pfam" id="PF04879">
    <property type="entry name" value="Molybdop_Fe4S4"/>
    <property type="match status" value="1"/>
</dbReference>
<dbReference type="SUPFAM" id="SSF50692">
    <property type="entry name" value="ADC-like"/>
    <property type="match status" value="1"/>
</dbReference>
<dbReference type="PROSITE" id="PS51669">
    <property type="entry name" value="4FE4S_MOW_BIS_MGD"/>
    <property type="match status" value="1"/>
</dbReference>
<evidence type="ECO:0000313" key="7">
    <source>
        <dbReference type="Proteomes" id="UP000198828"/>
    </source>
</evidence>
<gene>
    <name evidence="6" type="ORF">SAMN05660923_00020</name>
</gene>
<dbReference type="EMBL" id="FNNG01000001">
    <property type="protein sequence ID" value="SDW00752.1"/>
    <property type="molecule type" value="Genomic_DNA"/>
</dbReference>
<dbReference type="GO" id="GO:0046872">
    <property type="term" value="F:metal ion binding"/>
    <property type="evidence" value="ECO:0007669"/>
    <property type="project" value="UniProtKB-KW"/>
</dbReference>
<dbReference type="Gene3D" id="3.30.2070.10">
    <property type="entry name" value="Formate dehydrogenase/DMSO reductase"/>
    <property type="match status" value="1"/>
</dbReference>
<reference evidence="6 7" key="1">
    <citation type="submission" date="2016-10" db="EMBL/GenBank/DDBJ databases">
        <authorList>
            <person name="de Groot N.N."/>
        </authorList>
    </citation>
    <scope>NUCLEOTIDE SEQUENCE [LARGE SCALE GENOMIC DNA]</scope>
    <source>
        <strain evidence="6 7">DSM 23310</strain>
    </source>
</reference>
<dbReference type="InterPro" id="IPR050612">
    <property type="entry name" value="Prok_Mopterin_Oxidored"/>
</dbReference>
<dbReference type="Gene3D" id="2.40.40.20">
    <property type="match status" value="1"/>
</dbReference>
<dbReference type="InterPro" id="IPR006963">
    <property type="entry name" value="Mopterin_OxRdtase_4Fe-4S_dom"/>
</dbReference>
<keyword evidence="4" id="KW-0411">Iron-sulfur</keyword>
<protein>
    <submittedName>
        <fullName evidence="6">Anaerobic selenocysteine-containing dehydrogenase</fullName>
    </submittedName>
</protein>
<dbReference type="GO" id="GO:0051536">
    <property type="term" value="F:iron-sulfur cluster binding"/>
    <property type="evidence" value="ECO:0007669"/>
    <property type="project" value="UniProtKB-KW"/>
</dbReference>
<dbReference type="InterPro" id="IPR006656">
    <property type="entry name" value="Mopterin_OxRdtase"/>
</dbReference>
<evidence type="ECO:0000256" key="2">
    <source>
        <dbReference type="ARBA" id="ARBA00022723"/>
    </source>
</evidence>
<name>A0A1H2Q0U8_9FIRM</name>
<organism evidence="6 7">
    <name type="scientific">Tepidimicrobium xylanilyticum</name>
    <dbReference type="NCBI Taxonomy" id="1123352"/>
    <lineage>
        <taxon>Bacteria</taxon>
        <taxon>Bacillati</taxon>
        <taxon>Bacillota</taxon>
        <taxon>Tissierellia</taxon>
        <taxon>Tissierellales</taxon>
        <taxon>Tepidimicrobiaceae</taxon>
        <taxon>Tepidimicrobium</taxon>
    </lineage>
</organism>
<keyword evidence="2" id="KW-0479">Metal-binding</keyword>
<dbReference type="GO" id="GO:0016491">
    <property type="term" value="F:oxidoreductase activity"/>
    <property type="evidence" value="ECO:0007669"/>
    <property type="project" value="InterPro"/>
</dbReference>
<evidence type="ECO:0000313" key="6">
    <source>
        <dbReference type="EMBL" id="SDW00752.1"/>
    </source>
</evidence>
<evidence type="ECO:0000256" key="4">
    <source>
        <dbReference type="ARBA" id="ARBA00023014"/>
    </source>
</evidence>
<dbReference type="Gene3D" id="3.40.50.740">
    <property type="match status" value="1"/>
</dbReference>
<dbReference type="InterPro" id="IPR009010">
    <property type="entry name" value="Asp_de-COase-like_dom_sf"/>
</dbReference>
<sequence>MAKYISTSCTLDCWDSCSIIAKVKNNKIISISGDERNHATRNFLCKKGMMHIKMLEHPDRIRKPMIKEGNSWKEISWDKALDIISYKLDELRSKYPTTALLHWYHAGNIGLLKNIDSRFFNAYGGVTVPVGSLCAGAGNEAQRYDFGKALSHDISDVTNSNTIIIWGRNPINTGIHLVLFLKEARKKGAYIILIDPIETETKKLADFYISPNPGTDGTLALTIANLLIEEGLVDNSFINKHTLGFDEFKKYVADFTLERGSEITGIKREDILFVARKYGTNKPSSIILGFGVQRYTNGGYTIRAIDALGAITGNIGIKGGGVNYNNNRMDEYIDFDYLQGQYLRKYSRKVPRPEIADFILTEKNPEIKMLFISRANPITQCMDTQKMIKAFEKVDFKVTIDMFKTDTANLSDIILPCRHFLEDVDLVCPPASHSYLNLCNQVVEPEPWIPSELWIYNELVKRLGLKDFPIRDHFWWLERVLMPLTKKTGISIEDLKNGPILVPGGEKIPWEDRVFKTPSGKYEFYSSIAKEEGFEPLPVYKPISIKPDNKYPFYLLTPHSKDSLHSQHFVMVDDEIPTAYINKEIGLNLNLSDGDLAEVYTEVGSLQCKIGLKENLREDVVIIYEGWWVQKRGGVNNLIPEKYSEIGKHAAYYECLCNIRPIKVSH</sequence>
<dbReference type="RefSeq" id="WP_159428560.1">
    <property type="nucleotide sequence ID" value="NZ_FNNG01000001.1"/>
</dbReference>
<dbReference type="SMART" id="SM00926">
    <property type="entry name" value="Molybdop_Fe4S4"/>
    <property type="match status" value="1"/>
</dbReference>
<dbReference type="CDD" id="cd02775">
    <property type="entry name" value="MopB_CT"/>
    <property type="match status" value="1"/>
</dbReference>
<dbReference type="Gene3D" id="2.20.25.90">
    <property type="entry name" value="ADC-like domains"/>
    <property type="match status" value="1"/>
</dbReference>
<dbReference type="Proteomes" id="UP000198828">
    <property type="component" value="Unassembled WGS sequence"/>
</dbReference>
<dbReference type="InterPro" id="IPR006657">
    <property type="entry name" value="MoPterin_dinucl-bd_dom"/>
</dbReference>
<accession>A0A1H2Q0U8</accession>
<dbReference type="Gene3D" id="3.40.228.10">
    <property type="entry name" value="Dimethylsulfoxide Reductase, domain 2"/>
    <property type="match status" value="1"/>
</dbReference>
<dbReference type="PANTHER" id="PTHR43742:SF6">
    <property type="entry name" value="OXIDOREDUCTASE YYAE-RELATED"/>
    <property type="match status" value="1"/>
</dbReference>
<dbReference type="CDD" id="cd02766">
    <property type="entry name" value="MopB_3"/>
    <property type="match status" value="1"/>
</dbReference>
<dbReference type="GO" id="GO:0043546">
    <property type="term" value="F:molybdopterin cofactor binding"/>
    <property type="evidence" value="ECO:0007669"/>
    <property type="project" value="InterPro"/>
</dbReference>
<feature type="domain" description="4Fe-4S Mo/W bis-MGD-type" evidence="5">
    <location>
        <begin position="2"/>
        <end position="59"/>
    </location>
</feature>
<comment type="similarity">
    <text evidence="1">Belongs to the prokaryotic molybdopterin-containing oxidoreductase family.</text>
</comment>